<dbReference type="InterPro" id="IPR036526">
    <property type="entry name" value="C-N_Hydrolase_sf"/>
</dbReference>
<dbReference type="InterPro" id="IPR003010">
    <property type="entry name" value="C-N_Hydrolase"/>
</dbReference>
<evidence type="ECO:0000313" key="6">
    <source>
        <dbReference type="Proteomes" id="UP000092950"/>
    </source>
</evidence>
<dbReference type="EMBL" id="CP016440">
    <property type="protein sequence ID" value="ANY14588.1"/>
    <property type="molecule type" value="Genomic_DNA"/>
</dbReference>
<evidence type="ECO:0000259" key="2">
    <source>
        <dbReference type="PROSITE" id="PS50263"/>
    </source>
</evidence>
<dbReference type="PANTHER" id="PTHR46044:SF1">
    <property type="entry name" value="CN HYDROLASE DOMAIN-CONTAINING PROTEIN"/>
    <property type="match status" value="1"/>
</dbReference>
<dbReference type="AlphaFoldDB" id="A0A0J6C7V4"/>
<evidence type="ECO:0000256" key="1">
    <source>
        <dbReference type="ARBA" id="ARBA00008129"/>
    </source>
</evidence>
<evidence type="ECO:0000313" key="3">
    <source>
        <dbReference type="EMBL" id="ANY14588.1"/>
    </source>
</evidence>
<dbReference type="EMBL" id="CYTV01000003">
    <property type="protein sequence ID" value="CUI62190.1"/>
    <property type="molecule type" value="Genomic_DNA"/>
</dbReference>
<accession>A0A0J6C7V4</accession>
<feature type="domain" description="CN hydrolase" evidence="2">
    <location>
        <begin position="4"/>
        <end position="271"/>
    </location>
</feature>
<dbReference type="GO" id="GO:0018762">
    <property type="term" value="F:aliphatic nitrilase activity"/>
    <property type="evidence" value="ECO:0007669"/>
    <property type="project" value="UniProtKB-EC"/>
</dbReference>
<dbReference type="EC" id="3.5.5.7" evidence="4"/>
<evidence type="ECO:0000313" key="4">
    <source>
        <dbReference type="EMBL" id="CUI62190.1"/>
    </source>
</evidence>
<dbReference type="GO" id="GO:0051410">
    <property type="term" value="P:detoxification of nitrogen compound"/>
    <property type="evidence" value="ECO:0007669"/>
    <property type="project" value="TreeGrafter"/>
</dbReference>
<accession>A0A0M7E458</accession>
<dbReference type="CDD" id="cd07564">
    <property type="entry name" value="nitrilases_CHs"/>
    <property type="match status" value="1"/>
</dbReference>
<dbReference type="Pfam" id="PF00795">
    <property type="entry name" value="CN_hydrolase"/>
    <property type="match status" value="1"/>
</dbReference>
<reference evidence="4 5" key="1">
    <citation type="submission" date="2015-09" db="EMBL/GenBank/DDBJ databases">
        <authorList>
            <person name="Jackson K.R."/>
            <person name="Lunt B.L."/>
            <person name="Fisher J.N.B."/>
            <person name="Gardner A.V."/>
            <person name="Bailey M.E."/>
            <person name="Deus L.M."/>
            <person name="Earl A.S."/>
            <person name="Gibby P.D."/>
            <person name="Hartmann K.A."/>
            <person name="Liu J.E."/>
            <person name="Manci A.M."/>
            <person name="Nielsen D.A."/>
            <person name="Solomon M.B."/>
            <person name="Breakwell D.P."/>
            <person name="Burnett S.H."/>
            <person name="Grose J.H."/>
        </authorList>
    </citation>
    <scope>NUCLEOTIDE SEQUENCE [LARGE SCALE GENOMIC DNA]</scope>
    <source>
        <strain evidence="4 5">2789STDY5608636</strain>
    </source>
</reference>
<gene>
    <name evidence="4" type="primary">nitA_1</name>
    <name evidence="3" type="ORF">BBN53_01000</name>
    <name evidence="4" type="ORF">ERS370011_01450</name>
</gene>
<evidence type="ECO:0000313" key="5">
    <source>
        <dbReference type="Proteomes" id="UP000053096"/>
    </source>
</evidence>
<name>A0A0J6C7V4_9BORD</name>
<dbReference type="PANTHER" id="PTHR46044">
    <property type="entry name" value="NITRILASE"/>
    <property type="match status" value="1"/>
</dbReference>
<dbReference type="PROSITE" id="PS50263">
    <property type="entry name" value="CN_HYDROLASE"/>
    <property type="match status" value="1"/>
</dbReference>
<dbReference type="GO" id="GO:0018822">
    <property type="term" value="F:nitrile hydratase activity"/>
    <property type="evidence" value="ECO:0007669"/>
    <property type="project" value="TreeGrafter"/>
</dbReference>
<dbReference type="KEGG" id="bpdz:BBN53_01000"/>
<keyword evidence="4" id="KW-0378">Hydrolase</keyword>
<dbReference type="RefSeq" id="WP_043210425.1">
    <property type="nucleotide sequence ID" value="NZ_CAJGUP010000210.1"/>
</dbReference>
<dbReference type="Proteomes" id="UP000092950">
    <property type="component" value="Chromosome"/>
</dbReference>
<organism evidence="4 5">
    <name type="scientific">Bordetella pseudohinzii</name>
    <dbReference type="NCBI Taxonomy" id="1331258"/>
    <lineage>
        <taxon>Bacteria</taxon>
        <taxon>Pseudomonadati</taxon>
        <taxon>Pseudomonadota</taxon>
        <taxon>Betaproteobacteria</taxon>
        <taxon>Burkholderiales</taxon>
        <taxon>Alcaligenaceae</taxon>
        <taxon>Bordetella</taxon>
    </lineage>
</organism>
<reference evidence="3 6" key="2">
    <citation type="submission" date="2016-07" db="EMBL/GenBank/DDBJ databases">
        <title>Complete genome sequences of Bordetella pseudohinzii.</title>
        <authorList>
            <person name="Spilker T."/>
            <person name="Darrah R."/>
            <person name="LiPuma J.J."/>
        </authorList>
    </citation>
    <scope>NUCLEOTIDE SEQUENCE [LARGE SCALE GENOMIC DNA]</scope>
    <source>
        <strain evidence="3 6">HI4681</strain>
    </source>
</reference>
<dbReference type="Gene3D" id="3.60.110.10">
    <property type="entry name" value="Carbon-nitrogen hydrolase"/>
    <property type="match status" value="1"/>
</dbReference>
<dbReference type="SUPFAM" id="SSF56317">
    <property type="entry name" value="Carbon-nitrogen hydrolase"/>
    <property type="match status" value="1"/>
</dbReference>
<keyword evidence="6" id="KW-1185">Reference proteome</keyword>
<sequence>MAKFKAAVVQASSITEDTPATVAKACQLIADCARQGAQIAVFPEAFIGGYPKGASFDIAIGMRTAQGRDEFRQYYDQAIAVPGAETEALGAAAAEAGLFVTIGVIERDGGTLYCTVLFFGPDGSLLGKHRKLMPTAAERLCWGFGDGSTLTTVDTPWGTMGSVICWENYMPLLRMAMYGKGVSIYCAPTADDRDSWEASMRHVALEGRCFVLSACQYLKRSQFPQGMKNHITDQGDDVLMRGGSLIIDPLGRVLAGPDFSGETILVAELDTDDLARGKFDFDAAGHYARPDIFQLTVQERPMAVIQTVAGA</sequence>
<dbReference type="InterPro" id="IPR044149">
    <property type="entry name" value="Nitrilases_CHs"/>
</dbReference>
<comment type="similarity">
    <text evidence="1">Belongs to the carbon-nitrogen hydrolase superfamily. Nitrilase family.</text>
</comment>
<dbReference type="Proteomes" id="UP000053096">
    <property type="component" value="Unassembled WGS sequence"/>
</dbReference>
<protein>
    <submittedName>
        <fullName evidence="3 4">Nitrilase</fullName>
        <ecNumber evidence="4">3.5.5.7</ecNumber>
    </submittedName>
</protein>
<dbReference type="OrthoDB" id="9803803at2"/>
<proteinExistence type="inferred from homology"/>